<reference evidence="2 3" key="1">
    <citation type="submission" date="2019-02" db="EMBL/GenBank/DDBJ databases">
        <title>Deep-cultivation of Planctomycetes and their phenomic and genomic characterization uncovers novel biology.</title>
        <authorList>
            <person name="Wiegand S."/>
            <person name="Jogler M."/>
            <person name="Boedeker C."/>
            <person name="Pinto D."/>
            <person name="Vollmers J."/>
            <person name="Rivas-Marin E."/>
            <person name="Kohn T."/>
            <person name="Peeters S.H."/>
            <person name="Heuer A."/>
            <person name="Rast P."/>
            <person name="Oberbeckmann S."/>
            <person name="Bunk B."/>
            <person name="Jeske O."/>
            <person name="Meyerdierks A."/>
            <person name="Storesund J.E."/>
            <person name="Kallscheuer N."/>
            <person name="Luecker S."/>
            <person name="Lage O.M."/>
            <person name="Pohl T."/>
            <person name="Merkel B.J."/>
            <person name="Hornburger P."/>
            <person name="Mueller R.-W."/>
            <person name="Bruemmer F."/>
            <person name="Labrenz M."/>
            <person name="Spormann A.M."/>
            <person name="Op den Camp H."/>
            <person name="Overmann J."/>
            <person name="Amann R."/>
            <person name="Jetten M.S.M."/>
            <person name="Mascher T."/>
            <person name="Medema M.H."/>
            <person name="Devos D.P."/>
            <person name="Kaster A.-K."/>
            <person name="Ovreas L."/>
            <person name="Rohde M."/>
            <person name="Galperin M.Y."/>
            <person name="Jogler C."/>
        </authorList>
    </citation>
    <scope>NUCLEOTIDE SEQUENCE [LARGE SCALE GENOMIC DNA]</scope>
    <source>
        <strain evidence="2 3">ETA_A8</strain>
    </source>
</reference>
<dbReference type="OrthoDB" id="295026at2"/>
<protein>
    <submittedName>
        <fullName evidence="2">Uncharacterized protein</fullName>
    </submittedName>
</protein>
<feature type="compositionally biased region" description="Gly residues" evidence="1">
    <location>
        <begin position="260"/>
        <end position="275"/>
    </location>
</feature>
<feature type="region of interest" description="Disordered" evidence="1">
    <location>
        <begin position="256"/>
        <end position="296"/>
    </location>
</feature>
<dbReference type="KEGG" id="aagg:ETAA8_34040"/>
<keyword evidence="3" id="KW-1185">Reference proteome</keyword>
<evidence type="ECO:0000313" key="2">
    <source>
        <dbReference type="EMBL" id="QDU28304.1"/>
    </source>
</evidence>
<gene>
    <name evidence="2" type="ORF">ETAA8_34040</name>
</gene>
<dbReference type="EMBL" id="CP036274">
    <property type="protein sequence ID" value="QDU28304.1"/>
    <property type="molecule type" value="Genomic_DNA"/>
</dbReference>
<feature type="compositionally biased region" description="Gly residues" evidence="1">
    <location>
        <begin position="282"/>
        <end position="292"/>
    </location>
</feature>
<evidence type="ECO:0000256" key="1">
    <source>
        <dbReference type="SAM" id="MobiDB-lite"/>
    </source>
</evidence>
<proteinExistence type="predicted"/>
<name>A0A517YDK0_9BACT</name>
<sequence>MMVRKVNYIALGAVALLVSVPYLISGAADDAKAPAATSAAAPAAPDLFDPAFERYVDLLLLGQAWETLDAVLLTDCALQLAEGERVLMRSHKAISSQQVLDLAAKIAADKRDTATLDRLANVAQVTKNTAASEQIAAARKLASASRSVNPALSVPAAATTPDQLALYQEAINGAKAATALGDATYFKNLEAGLADTNCILVSLSPTQRSYLKTLISETLPALPKQANPALSETLMKLKEVSRESRFNPFTSTGGFDHQGQMGGGAGGFGQQGGFGQPPQQGFGAGGGHGFQGQTGFTGNFGQGHNGYYQQRYPQQYPRPYQNIYQYQFQYGQQGYPRPPCYSPSLYGQGGQSHGWCGNR</sequence>
<evidence type="ECO:0000313" key="3">
    <source>
        <dbReference type="Proteomes" id="UP000315017"/>
    </source>
</evidence>
<dbReference type="RefSeq" id="WP_145090358.1">
    <property type="nucleotide sequence ID" value="NZ_CP036274.1"/>
</dbReference>
<dbReference type="AlphaFoldDB" id="A0A517YDK0"/>
<accession>A0A517YDK0</accession>
<organism evidence="2 3">
    <name type="scientific">Anatilimnocola aggregata</name>
    <dbReference type="NCBI Taxonomy" id="2528021"/>
    <lineage>
        <taxon>Bacteria</taxon>
        <taxon>Pseudomonadati</taxon>
        <taxon>Planctomycetota</taxon>
        <taxon>Planctomycetia</taxon>
        <taxon>Pirellulales</taxon>
        <taxon>Pirellulaceae</taxon>
        <taxon>Anatilimnocola</taxon>
    </lineage>
</organism>
<dbReference type="Proteomes" id="UP000315017">
    <property type="component" value="Chromosome"/>
</dbReference>